<dbReference type="CDD" id="cd16025">
    <property type="entry name" value="PAS_like"/>
    <property type="match status" value="1"/>
</dbReference>
<dbReference type="Gene3D" id="3.40.720.10">
    <property type="entry name" value="Alkaline Phosphatase, subunit A"/>
    <property type="match status" value="1"/>
</dbReference>
<protein>
    <submittedName>
        <fullName evidence="4">Arylsulfatase</fullName>
        <ecNumber evidence="4">3.1.6.1</ecNumber>
    </submittedName>
</protein>
<dbReference type="InterPro" id="IPR017850">
    <property type="entry name" value="Alkaline_phosphatase_core_sf"/>
</dbReference>
<dbReference type="InterPro" id="IPR050738">
    <property type="entry name" value="Sulfatase"/>
</dbReference>
<comment type="similarity">
    <text evidence="1">Belongs to the sulfatase family.</text>
</comment>
<sequence length="714" mass="79810">MWWLNAVASAAVSTIPMESYSVKCYPRIPSFVTNFMMDFLPNLMTDGQSRRVSIFSACLMCLFMASASGDERPNIVVMMVDDLGFSDIGCYGSEIETPHLDALARGGMRFSQFYNTAKCHSSRVSLLSGQYCIAAGDVALANAVTSAEVLRAGGYFTAMTGKWHLNKQPTNFGFDRYFGHLSGACNYFTGDNTFRLNGQPWKVPDRDFYTTVANVDYALEFLGEARQTNKPWYLYIAFNAPHAPLHALPQDYAKYKGKYDAGWDVARTARAEKQKRLGLLPANLNVSPRPEHIPAWADMEPWRRAYESNRMSTLAAMIDRVDQEVGRLVAHLHANDELDNTLILFVSDNGACPYDRKRPQLDVEPTNGSISLADSTGWSWARNTPFRYYKQNQFEGGISTPAIVHWPSGLKTPPGSINDAPAHLIDVLPTLADLAQCEIPVSWPSRELRPISGVSLKPVLEGQSIERSEPIHLLFSKDRGLRDGDWKAVSFAGTTWELYNVAADRTELNNLAEEDPQRLAHMVQTWTDMARDVLHASPHAYAEVRPAKLPHTHREWTKFDGEPSRVNQKRKRIKPVSQSDIRARKNTALTIENDSIQLQFTGEDPGIAMDLRGGDLVDGPYRVSFDLRGGTKGGGELFYTTDPAATLPKANRVPFDIKADSNWQRVEIELPSDGRIYQLRIDVSSGPGQATIRKLQLGNSRNEVLLSWPSRIVQ</sequence>
<dbReference type="Proteomes" id="UP000315010">
    <property type="component" value="Unassembled WGS sequence"/>
</dbReference>
<dbReference type="EC" id="3.1.6.1" evidence="4"/>
<organism evidence="4 5">
    <name type="scientific">Novipirellula herctigrandis</name>
    <dbReference type="NCBI Taxonomy" id="2527986"/>
    <lineage>
        <taxon>Bacteria</taxon>
        <taxon>Pseudomonadati</taxon>
        <taxon>Planctomycetota</taxon>
        <taxon>Planctomycetia</taxon>
        <taxon>Pirellulales</taxon>
        <taxon>Pirellulaceae</taxon>
        <taxon>Novipirellula</taxon>
    </lineage>
</organism>
<gene>
    <name evidence="4" type="primary">atsA_91</name>
    <name evidence="4" type="ORF">CA13_43010</name>
</gene>
<dbReference type="EMBL" id="SJPJ01000001">
    <property type="protein sequence ID" value="TWT82838.1"/>
    <property type="molecule type" value="Genomic_DNA"/>
</dbReference>
<dbReference type="AlphaFoldDB" id="A0A5C5Z6G3"/>
<keyword evidence="2 4" id="KW-0378">Hydrolase</keyword>
<proteinExistence type="inferred from homology"/>
<feature type="domain" description="Sulfatase N-terminal" evidence="3">
    <location>
        <begin position="73"/>
        <end position="436"/>
    </location>
</feature>
<keyword evidence="5" id="KW-1185">Reference proteome</keyword>
<dbReference type="PANTHER" id="PTHR42693:SF53">
    <property type="entry name" value="ENDO-4-O-SULFATASE"/>
    <property type="match status" value="1"/>
</dbReference>
<dbReference type="PANTHER" id="PTHR42693">
    <property type="entry name" value="ARYLSULFATASE FAMILY MEMBER"/>
    <property type="match status" value="1"/>
</dbReference>
<comment type="caution">
    <text evidence="4">The sequence shown here is derived from an EMBL/GenBank/DDBJ whole genome shotgun (WGS) entry which is preliminary data.</text>
</comment>
<accession>A0A5C5Z6G3</accession>
<dbReference type="GO" id="GO:0004065">
    <property type="term" value="F:arylsulfatase activity"/>
    <property type="evidence" value="ECO:0007669"/>
    <property type="project" value="UniProtKB-EC"/>
</dbReference>
<dbReference type="Gene3D" id="3.30.1120.10">
    <property type="match status" value="1"/>
</dbReference>
<dbReference type="InterPro" id="IPR000917">
    <property type="entry name" value="Sulfatase_N"/>
</dbReference>
<evidence type="ECO:0000259" key="3">
    <source>
        <dbReference type="Pfam" id="PF00884"/>
    </source>
</evidence>
<reference evidence="4 5" key="1">
    <citation type="submission" date="2019-02" db="EMBL/GenBank/DDBJ databases">
        <title>Deep-cultivation of Planctomycetes and their phenomic and genomic characterization uncovers novel biology.</title>
        <authorList>
            <person name="Wiegand S."/>
            <person name="Jogler M."/>
            <person name="Boedeker C."/>
            <person name="Pinto D."/>
            <person name="Vollmers J."/>
            <person name="Rivas-Marin E."/>
            <person name="Kohn T."/>
            <person name="Peeters S.H."/>
            <person name="Heuer A."/>
            <person name="Rast P."/>
            <person name="Oberbeckmann S."/>
            <person name="Bunk B."/>
            <person name="Jeske O."/>
            <person name="Meyerdierks A."/>
            <person name="Storesund J.E."/>
            <person name="Kallscheuer N."/>
            <person name="Luecker S."/>
            <person name="Lage O.M."/>
            <person name="Pohl T."/>
            <person name="Merkel B.J."/>
            <person name="Hornburger P."/>
            <person name="Mueller R.-W."/>
            <person name="Bruemmer F."/>
            <person name="Labrenz M."/>
            <person name="Spormann A.M."/>
            <person name="Op Den Camp H."/>
            <person name="Overmann J."/>
            <person name="Amann R."/>
            <person name="Jetten M.S.M."/>
            <person name="Mascher T."/>
            <person name="Medema M.H."/>
            <person name="Devos D.P."/>
            <person name="Kaster A.-K."/>
            <person name="Ovreas L."/>
            <person name="Rohde M."/>
            <person name="Galperin M.Y."/>
            <person name="Jogler C."/>
        </authorList>
    </citation>
    <scope>NUCLEOTIDE SEQUENCE [LARGE SCALE GENOMIC DNA]</scope>
    <source>
        <strain evidence="4 5">CA13</strain>
    </source>
</reference>
<dbReference type="Pfam" id="PF00884">
    <property type="entry name" value="Sulfatase"/>
    <property type="match status" value="1"/>
</dbReference>
<dbReference type="SUPFAM" id="SSF53649">
    <property type="entry name" value="Alkaline phosphatase-like"/>
    <property type="match status" value="1"/>
</dbReference>
<name>A0A5C5Z6G3_9BACT</name>
<evidence type="ECO:0000313" key="5">
    <source>
        <dbReference type="Proteomes" id="UP000315010"/>
    </source>
</evidence>
<evidence type="ECO:0000256" key="2">
    <source>
        <dbReference type="ARBA" id="ARBA00022801"/>
    </source>
</evidence>
<evidence type="ECO:0000256" key="1">
    <source>
        <dbReference type="ARBA" id="ARBA00008779"/>
    </source>
</evidence>
<evidence type="ECO:0000313" key="4">
    <source>
        <dbReference type="EMBL" id="TWT82838.1"/>
    </source>
</evidence>